<evidence type="ECO:0000256" key="5">
    <source>
        <dbReference type="ARBA" id="ARBA00022605"/>
    </source>
</evidence>
<dbReference type="Pfam" id="PF08544">
    <property type="entry name" value="GHMP_kinases_C"/>
    <property type="match status" value="1"/>
</dbReference>
<keyword evidence="7 13" id="KW-0791">Threonine biosynthesis</keyword>
<keyword evidence="8 13" id="KW-0547">Nucleotide-binding</keyword>
<keyword evidence="5 13" id="KW-0028">Amino-acid biosynthesis</keyword>
<dbReference type="InterPro" id="IPR000870">
    <property type="entry name" value="Homoserine_kinase"/>
</dbReference>
<evidence type="ECO:0000256" key="7">
    <source>
        <dbReference type="ARBA" id="ARBA00022697"/>
    </source>
</evidence>
<organism evidence="16 17">
    <name type="scientific">Anaeroglobus geminatus F0357</name>
    <dbReference type="NCBI Taxonomy" id="861450"/>
    <lineage>
        <taxon>Bacteria</taxon>
        <taxon>Bacillati</taxon>
        <taxon>Bacillota</taxon>
        <taxon>Negativicutes</taxon>
        <taxon>Veillonellales</taxon>
        <taxon>Veillonellaceae</taxon>
        <taxon>Anaeroglobus</taxon>
    </lineage>
</organism>
<feature type="domain" description="GHMP kinase N-terminal" evidence="14">
    <location>
        <begin position="77"/>
        <end position="145"/>
    </location>
</feature>
<comment type="catalytic activity">
    <reaction evidence="11 13">
        <text>L-homoserine + ATP = O-phospho-L-homoserine + ADP + H(+)</text>
        <dbReference type="Rhea" id="RHEA:13985"/>
        <dbReference type="ChEBI" id="CHEBI:15378"/>
        <dbReference type="ChEBI" id="CHEBI:30616"/>
        <dbReference type="ChEBI" id="CHEBI:57476"/>
        <dbReference type="ChEBI" id="CHEBI:57590"/>
        <dbReference type="ChEBI" id="CHEBI:456216"/>
        <dbReference type="EC" id="2.7.1.39"/>
    </reaction>
</comment>
<evidence type="ECO:0000256" key="13">
    <source>
        <dbReference type="HAMAP-Rule" id="MF_00384"/>
    </source>
</evidence>
<keyword evidence="17" id="KW-1185">Reference proteome</keyword>
<dbReference type="PANTHER" id="PTHR20861">
    <property type="entry name" value="HOMOSERINE/4-DIPHOSPHOCYTIDYL-2-C-METHYL-D-ERYTHRITOL KINASE"/>
    <property type="match status" value="1"/>
</dbReference>
<dbReference type="EC" id="2.7.1.39" evidence="3 13"/>
<evidence type="ECO:0000259" key="14">
    <source>
        <dbReference type="Pfam" id="PF00288"/>
    </source>
</evidence>
<dbReference type="PANTHER" id="PTHR20861:SF1">
    <property type="entry name" value="HOMOSERINE KINASE"/>
    <property type="match status" value="1"/>
</dbReference>
<dbReference type="NCBIfam" id="TIGR00191">
    <property type="entry name" value="thrB"/>
    <property type="match status" value="1"/>
</dbReference>
<evidence type="ECO:0000256" key="10">
    <source>
        <dbReference type="ARBA" id="ARBA00022840"/>
    </source>
</evidence>
<keyword evidence="13" id="KW-0963">Cytoplasm</keyword>
<protein>
    <recommendedName>
        <fullName evidence="4 13">Homoserine kinase</fullName>
        <shortName evidence="13">HK</shortName>
        <shortName evidence="13">HSK</shortName>
        <ecNumber evidence="3 13">2.7.1.39</ecNumber>
    </recommendedName>
</protein>
<dbReference type="GO" id="GO:0009088">
    <property type="term" value="P:threonine biosynthetic process"/>
    <property type="evidence" value="ECO:0007669"/>
    <property type="project" value="UniProtKB-UniRule"/>
</dbReference>
<evidence type="ECO:0000259" key="15">
    <source>
        <dbReference type="Pfam" id="PF08544"/>
    </source>
</evidence>
<evidence type="ECO:0000313" key="16">
    <source>
        <dbReference type="EMBL" id="EHM39843.1"/>
    </source>
</evidence>
<dbReference type="EMBL" id="AGCJ01000059">
    <property type="protein sequence ID" value="EHM39843.1"/>
    <property type="molecule type" value="Genomic_DNA"/>
</dbReference>
<evidence type="ECO:0000256" key="8">
    <source>
        <dbReference type="ARBA" id="ARBA00022741"/>
    </source>
</evidence>
<gene>
    <name evidence="13" type="primary">thrB</name>
    <name evidence="16" type="ORF">HMPREF0080_01403</name>
</gene>
<dbReference type="PROSITE" id="PS00627">
    <property type="entry name" value="GHMP_KINASES_ATP"/>
    <property type="match status" value="1"/>
</dbReference>
<dbReference type="PATRIC" id="fig|861450.3.peg.1295"/>
<dbReference type="GO" id="GO:0004413">
    <property type="term" value="F:homoserine kinase activity"/>
    <property type="evidence" value="ECO:0007669"/>
    <property type="project" value="UniProtKB-UniRule"/>
</dbReference>
<dbReference type="GO" id="GO:0005737">
    <property type="term" value="C:cytoplasm"/>
    <property type="evidence" value="ECO:0007669"/>
    <property type="project" value="UniProtKB-SubCell"/>
</dbReference>
<dbReference type="HAMAP" id="MF_00384">
    <property type="entry name" value="Homoser_kinase"/>
    <property type="match status" value="1"/>
</dbReference>
<keyword evidence="6 13" id="KW-0808">Transferase</keyword>
<feature type="binding site" evidence="13">
    <location>
        <begin position="92"/>
        <end position="102"/>
    </location>
    <ligand>
        <name>ATP</name>
        <dbReference type="ChEBI" id="CHEBI:30616"/>
    </ligand>
</feature>
<comment type="subcellular location">
    <subcellularLocation>
        <location evidence="13">Cytoplasm</location>
    </subcellularLocation>
</comment>
<evidence type="ECO:0000256" key="3">
    <source>
        <dbReference type="ARBA" id="ARBA00012078"/>
    </source>
</evidence>
<dbReference type="RefSeq" id="WP_006790373.1">
    <property type="nucleotide sequence ID" value="NZ_JH417599.1"/>
</dbReference>
<dbReference type="OrthoDB" id="9769912at2"/>
<dbReference type="Proteomes" id="UP000005481">
    <property type="component" value="Unassembled WGS sequence"/>
</dbReference>
<dbReference type="PIRSF" id="PIRSF000676">
    <property type="entry name" value="Homoser_kin"/>
    <property type="match status" value="1"/>
</dbReference>
<sequence length="303" mass="31700">MKPTIGVRVPATTANLGSGFDALGLALTLYNEVYFTEDDGSAVRVEIEGLGKESIPDGFADNMVGKAMVRAAAVNGGKLPKSGILHLVNRIPVARGLGSSSAALVGGIILGNVLTGNGMDRQAMLNLANEMEGHPDNVVPAFCGGLCMSVLDGGNPVTQRVPLGKAAFFITVSPSLEVSTERARAVLPQTLPYKDGVFNVSRVAFLVTAFINKQYDNIRYGLEDRLHMPYRLPLIPGGERALQAAVEAGALGATVSGSGSTVIAFATDHEEDIRKAMETAFSDAGFTSAGHILKACNEGAKRI</sequence>
<feature type="domain" description="GHMP kinase C-terminal" evidence="15">
    <location>
        <begin position="225"/>
        <end position="281"/>
    </location>
</feature>
<keyword evidence="9 13" id="KW-0418">Kinase</keyword>
<proteinExistence type="inferred from homology"/>
<dbReference type="Pfam" id="PF00288">
    <property type="entry name" value="GHMP_kinases_N"/>
    <property type="match status" value="1"/>
</dbReference>
<dbReference type="PRINTS" id="PR00958">
    <property type="entry name" value="HOMSERKINASE"/>
</dbReference>
<dbReference type="UniPathway" id="UPA00050">
    <property type="reaction ID" value="UER00064"/>
</dbReference>
<reference evidence="16 17" key="1">
    <citation type="submission" date="2011-08" db="EMBL/GenBank/DDBJ databases">
        <authorList>
            <person name="Weinstock G."/>
            <person name="Sodergren E."/>
            <person name="Clifton S."/>
            <person name="Fulton L."/>
            <person name="Fulton B."/>
            <person name="Courtney L."/>
            <person name="Fronick C."/>
            <person name="Harrison M."/>
            <person name="Strong C."/>
            <person name="Farmer C."/>
            <person name="Delahaunty K."/>
            <person name="Markovic C."/>
            <person name="Hall O."/>
            <person name="Minx P."/>
            <person name="Tomlinson C."/>
            <person name="Mitreva M."/>
            <person name="Hou S."/>
            <person name="Chen J."/>
            <person name="Wollam A."/>
            <person name="Pepin K.H."/>
            <person name="Johnson M."/>
            <person name="Bhonagiri V."/>
            <person name="Zhang X."/>
            <person name="Suruliraj S."/>
            <person name="Warren W."/>
            <person name="Chinwalla A."/>
            <person name="Mardis E.R."/>
            <person name="Wilson R.K."/>
        </authorList>
    </citation>
    <scope>NUCLEOTIDE SEQUENCE [LARGE SCALE GENOMIC DNA]</scope>
    <source>
        <strain evidence="16 17">F0357</strain>
    </source>
</reference>
<dbReference type="GO" id="GO:0005524">
    <property type="term" value="F:ATP binding"/>
    <property type="evidence" value="ECO:0007669"/>
    <property type="project" value="UniProtKB-UniRule"/>
</dbReference>
<dbReference type="AlphaFoldDB" id="G9YIB3"/>
<dbReference type="InterPro" id="IPR006203">
    <property type="entry name" value="GHMP_knse_ATP-bd_CS"/>
</dbReference>
<evidence type="ECO:0000256" key="6">
    <source>
        <dbReference type="ARBA" id="ARBA00022679"/>
    </source>
</evidence>
<dbReference type="HOGENOM" id="CLU_041243_0_2_9"/>
<dbReference type="SUPFAM" id="SSF54211">
    <property type="entry name" value="Ribosomal protein S5 domain 2-like"/>
    <property type="match status" value="1"/>
</dbReference>
<comment type="similarity">
    <text evidence="2 13">Belongs to the GHMP kinase family. Homoserine kinase subfamily.</text>
</comment>
<evidence type="ECO:0000256" key="1">
    <source>
        <dbReference type="ARBA" id="ARBA00005015"/>
    </source>
</evidence>
<dbReference type="InterPro" id="IPR014721">
    <property type="entry name" value="Ribsml_uS5_D2-typ_fold_subgr"/>
</dbReference>
<evidence type="ECO:0000256" key="12">
    <source>
        <dbReference type="ARBA" id="ARBA00049954"/>
    </source>
</evidence>
<evidence type="ECO:0000256" key="11">
    <source>
        <dbReference type="ARBA" id="ARBA00049375"/>
    </source>
</evidence>
<evidence type="ECO:0000256" key="2">
    <source>
        <dbReference type="ARBA" id="ARBA00007370"/>
    </source>
</evidence>
<comment type="caution">
    <text evidence="16">The sequence shown here is derived from an EMBL/GenBank/DDBJ whole genome shotgun (WGS) entry which is preliminary data.</text>
</comment>
<dbReference type="Gene3D" id="3.30.70.890">
    <property type="entry name" value="GHMP kinase, C-terminal domain"/>
    <property type="match status" value="1"/>
</dbReference>
<evidence type="ECO:0000256" key="4">
    <source>
        <dbReference type="ARBA" id="ARBA00017858"/>
    </source>
</evidence>
<dbReference type="eggNOG" id="COG0083">
    <property type="taxonomic scope" value="Bacteria"/>
</dbReference>
<dbReference type="InterPro" id="IPR013750">
    <property type="entry name" value="GHMP_kinase_C_dom"/>
</dbReference>
<dbReference type="InterPro" id="IPR020568">
    <property type="entry name" value="Ribosomal_Su5_D2-typ_SF"/>
</dbReference>
<dbReference type="InterPro" id="IPR006204">
    <property type="entry name" value="GHMP_kinase_N_dom"/>
</dbReference>
<accession>G9YIB3</accession>
<evidence type="ECO:0000256" key="9">
    <source>
        <dbReference type="ARBA" id="ARBA00022777"/>
    </source>
</evidence>
<name>G9YIB3_9FIRM</name>
<dbReference type="STRING" id="861450.HMPREF0080_01403"/>
<dbReference type="Gene3D" id="3.30.230.10">
    <property type="match status" value="1"/>
</dbReference>
<comment type="function">
    <text evidence="12 13">Catalyzes the ATP-dependent phosphorylation of L-homoserine to L-homoserine phosphate.</text>
</comment>
<dbReference type="SUPFAM" id="SSF55060">
    <property type="entry name" value="GHMP Kinase, C-terminal domain"/>
    <property type="match status" value="1"/>
</dbReference>
<keyword evidence="10 13" id="KW-0067">ATP-binding</keyword>
<dbReference type="InterPro" id="IPR036554">
    <property type="entry name" value="GHMP_kinase_C_sf"/>
</dbReference>
<evidence type="ECO:0000313" key="17">
    <source>
        <dbReference type="Proteomes" id="UP000005481"/>
    </source>
</evidence>
<comment type="pathway">
    <text evidence="1 13">Amino-acid biosynthesis; L-threonine biosynthesis; L-threonine from L-aspartate: step 4/5.</text>
</comment>